<sequence>MPAPLLNEYKAEFSKRRFVETLSGGPSLPPKKTRAVYTILVTVISFVTLFIPFVGGAIVLAVAGNVGCTLGAFPNIIYGVIIMLVDWALHALVIYSNKVDGVEKYKDLGVFKGCDIGSDDKLSLVGPPVRSAFNFVFNHSRSQVDRKIYIRAIKGVVSGILSSIVLAYLAPSKLESRYHTEDTYQIDDFSRAAHIAILLILWAIETFALPTLKISIGVGVFFVLLPILWTLGILPSTRILVIKVLELASLLKIEISHFRKFDDSRGHTYILGGPSLVNTQRMIMTLFLCSFPIAISIVVCVHFGLYNAAVLVASIGGCSLASRVWIDLIFNLKAATLKLPLLESTFSAGSNLDLLLGLTAGIVVVILVTSPTMPLTHTHQLTMPFFWAVCTCLGVLKLTREFQQVYIPSIYPILRNPLCVFPIINPIVCALGSIHLLIYHLTPLANLAWISTGYIAMPYMSNSNVQILAANFGSLDWIWAALMMSRCFVLAWHRAEETAFDIAVIETINAIISANSSTGTCNGENMSGFGAWWCALELGTRLLAISFIRETVTRIRFKTTFWLIGVKHFLLNRKQRHENWMFMIIPIVIISPISIVIGAVLDTPTLSFLGIPLLVMGFLRPTRMWPDINHEYSSGQDAKLYSAMMPSLMKSISKLISTGRIPPIYPGNVLLARIDSRLLLLRGAETWFEGVSVIITGTELEPTSCHALEGTEVDTVLNNGLFVDASQKTVWLNHTIMHTLLPVGSATATSYVETKVVTTGILDRPDTIQAFPPLLFKILVFCLLHTMDLDNLTAYRDIPVSKQLLQASWKYFPLDWFEFLKQSNSFTLYHSKFNLQTTQIDCDEFDQIFISLCIGCYIILLGQNISNIDTYTTNTTSIFDMYLGNVAYSLNMTCRTWWTHQLRTPLRKVCIQALRYTVKILFDQAVDEQQVNEYTELEMLLHSIVCDWIVTVDTTKQKVVLTDPTEPLKAWSKGLKMGVPNLFAMFKPIGGPLSIRMLQKRSKCAVQLGMINGEAVRGIWANLVFELLYLTNDDDERYSIQAHELLLRNLTVQSAPPPFGYPLWVSAARLSRSGLGGWAEWYLNRKQARVVYNDSNIGDAGSFQQLSCMTELASTIHISSDSRQKKVHPE</sequence>
<dbReference type="Proteomes" id="UP000007241">
    <property type="component" value="Unassembled WGS sequence"/>
</dbReference>
<evidence type="ECO:0000313" key="8">
    <source>
        <dbReference type="EMBL" id="EGF84273.1"/>
    </source>
</evidence>
<dbReference type="InterPro" id="IPR007735">
    <property type="entry name" value="Pecanex_C"/>
</dbReference>
<dbReference type="Pfam" id="PF05041">
    <property type="entry name" value="Pecanex_C"/>
    <property type="match status" value="1"/>
</dbReference>
<keyword evidence="4 6" id="KW-1133">Transmembrane helix</keyword>
<feature type="transmembrane region" description="Helical" evidence="6">
    <location>
        <begin position="381"/>
        <end position="398"/>
    </location>
</feature>
<feature type="transmembrane region" description="Helical" evidence="6">
    <location>
        <begin position="283"/>
        <end position="305"/>
    </location>
</feature>
<evidence type="ECO:0000256" key="3">
    <source>
        <dbReference type="ARBA" id="ARBA00022692"/>
    </source>
</evidence>
<evidence type="ECO:0000256" key="6">
    <source>
        <dbReference type="SAM" id="Phobius"/>
    </source>
</evidence>
<dbReference type="InterPro" id="IPR039797">
    <property type="entry name" value="Pecanex"/>
</dbReference>
<feature type="transmembrane region" description="Helical" evidence="6">
    <location>
        <begin position="35"/>
        <end position="63"/>
    </location>
</feature>
<dbReference type="InParanoid" id="F4NSR0"/>
<organism evidence="8 9">
    <name type="scientific">Batrachochytrium dendrobatidis (strain JAM81 / FGSC 10211)</name>
    <name type="common">Frog chytrid fungus</name>
    <dbReference type="NCBI Taxonomy" id="684364"/>
    <lineage>
        <taxon>Eukaryota</taxon>
        <taxon>Fungi</taxon>
        <taxon>Fungi incertae sedis</taxon>
        <taxon>Chytridiomycota</taxon>
        <taxon>Chytridiomycota incertae sedis</taxon>
        <taxon>Chytridiomycetes</taxon>
        <taxon>Rhizophydiales</taxon>
        <taxon>Rhizophydiales incertae sedis</taxon>
        <taxon>Batrachochytrium</taxon>
    </lineage>
</organism>
<feature type="transmembrane region" description="Helical" evidence="6">
    <location>
        <begin position="214"/>
        <end position="234"/>
    </location>
</feature>
<keyword evidence="9" id="KW-1185">Reference proteome</keyword>
<proteinExistence type="inferred from homology"/>
<feature type="transmembrane region" description="Helical" evidence="6">
    <location>
        <begin position="351"/>
        <end position="369"/>
    </location>
</feature>
<evidence type="ECO:0000256" key="1">
    <source>
        <dbReference type="ARBA" id="ARBA00004141"/>
    </source>
</evidence>
<evidence type="ECO:0000256" key="4">
    <source>
        <dbReference type="ARBA" id="ARBA00022989"/>
    </source>
</evidence>
<feature type="transmembrane region" description="Helical" evidence="6">
    <location>
        <begin position="465"/>
        <end position="484"/>
    </location>
</feature>
<comment type="similarity">
    <text evidence="2">Belongs to the pecanex family.</text>
</comment>
<comment type="subcellular location">
    <subcellularLocation>
        <location evidence="1">Membrane</location>
        <topology evidence="1">Multi-pass membrane protein</topology>
    </subcellularLocation>
</comment>
<dbReference type="EMBL" id="GL882879">
    <property type="protein sequence ID" value="EGF84273.1"/>
    <property type="molecule type" value="Genomic_DNA"/>
</dbReference>
<feature type="domain" description="Pecanex C-terminal" evidence="7">
    <location>
        <begin position="890"/>
        <end position="1070"/>
    </location>
</feature>
<dbReference type="OrthoDB" id="10037631at2759"/>
<gene>
    <name evidence="8" type="ORF">BATDEDRAFT_22166</name>
</gene>
<evidence type="ECO:0000259" key="7">
    <source>
        <dbReference type="Pfam" id="PF05041"/>
    </source>
</evidence>
<feature type="transmembrane region" description="Helical" evidence="6">
    <location>
        <begin position="148"/>
        <end position="169"/>
    </location>
</feature>
<dbReference type="HOGENOM" id="CLU_008258_0_0_1"/>
<dbReference type="RefSeq" id="XP_006675487.1">
    <property type="nucleotide sequence ID" value="XM_006675424.1"/>
</dbReference>
<accession>F4NSR0</accession>
<keyword evidence="3 6" id="KW-0812">Transmembrane</keyword>
<keyword evidence="5 6" id="KW-0472">Membrane</keyword>
<dbReference type="PANTHER" id="PTHR12372">
    <property type="entry name" value="PECANEX"/>
    <property type="match status" value="1"/>
</dbReference>
<dbReference type="PANTHER" id="PTHR12372:SF6">
    <property type="entry name" value="PECANEX-LIKE PROTEIN 4"/>
    <property type="match status" value="1"/>
</dbReference>
<name>F4NSR0_BATDJ</name>
<dbReference type="GeneID" id="18237858"/>
<reference evidence="8 9" key="1">
    <citation type="submission" date="2009-12" db="EMBL/GenBank/DDBJ databases">
        <title>The draft genome of Batrachochytrium dendrobatidis.</title>
        <authorList>
            <consortium name="US DOE Joint Genome Institute (JGI-PGF)"/>
            <person name="Kuo A."/>
            <person name="Salamov A."/>
            <person name="Schmutz J."/>
            <person name="Lucas S."/>
            <person name="Pitluck S."/>
            <person name="Rosenblum E."/>
            <person name="Stajich J."/>
            <person name="Eisen M."/>
            <person name="Grigoriev I.V."/>
        </authorList>
    </citation>
    <scope>NUCLEOTIDE SEQUENCE [LARGE SCALE GENOMIC DNA]</scope>
    <source>
        <strain evidence="9">JAM81 / FGSC 10211</strain>
    </source>
</reference>
<feature type="transmembrane region" description="Helical" evidence="6">
    <location>
        <begin position="189"/>
        <end position="208"/>
    </location>
</feature>
<feature type="transmembrane region" description="Helical" evidence="6">
    <location>
        <begin position="580"/>
        <end position="601"/>
    </location>
</feature>
<protein>
    <recommendedName>
        <fullName evidence="7">Pecanex C-terminal domain-containing protein</fullName>
    </recommendedName>
</protein>
<dbReference type="GO" id="GO:0016020">
    <property type="term" value="C:membrane"/>
    <property type="evidence" value="ECO:0007669"/>
    <property type="project" value="UniProtKB-SubCell"/>
</dbReference>
<dbReference type="AlphaFoldDB" id="F4NSR0"/>
<evidence type="ECO:0000256" key="2">
    <source>
        <dbReference type="ARBA" id="ARBA00010170"/>
    </source>
</evidence>
<dbReference type="OMA" id="FVFGWIT"/>
<evidence type="ECO:0000313" key="9">
    <source>
        <dbReference type="Proteomes" id="UP000007241"/>
    </source>
</evidence>
<evidence type="ECO:0000256" key="5">
    <source>
        <dbReference type="ARBA" id="ARBA00023136"/>
    </source>
</evidence>
<feature type="transmembrane region" description="Helical" evidence="6">
    <location>
        <begin position="418"/>
        <end position="439"/>
    </location>
</feature>
<feature type="transmembrane region" description="Helical" evidence="6">
    <location>
        <begin position="75"/>
        <end position="95"/>
    </location>
</feature>